<evidence type="ECO:0000256" key="5">
    <source>
        <dbReference type="ARBA" id="ARBA00022692"/>
    </source>
</evidence>
<comment type="subcellular location">
    <subcellularLocation>
        <location evidence="2">Membrane</location>
        <topology evidence="2">Multi-pass membrane protein</topology>
    </subcellularLocation>
</comment>
<dbReference type="OrthoDB" id="907479at2759"/>
<feature type="non-terminal residue" evidence="13">
    <location>
        <position position="198"/>
    </location>
</feature>
<dbReference type="GO" id="GO:0046872">
    <property type="term" value="F:metal ion binding"/>
    <property type="evidence" value="ECO:0007669"/>
    <property type="project" value="UniProtKB-KW"/>
</dbReference>
<proteinExistence type="predicted"/>
<dbReference type="InParanoid" id="B3RQN8"/>
<evidence type="ECO:0000256" key="9">
    <source>
        <dbReference type="ARBA" id="ARBA00023004"/>
    </source>
</evidence>
<keyword evidence="10 11" id="KW-0472">Membrane</keyword>
<organism evidence="13 14">
    <name type="scientific">Trichoplax adhaerens</name>
    <name type="common">Trichoplax reptans</name>
    <dbReference type="NCBI Taxonomy" id="10228"/>
    <lineage>
        <taxon>Eukaryota</taxon>
        <taxon>Metazoa</taxon>
        <taxon>Placozoa</taxon>
        <taxon>Uniplacotomia</taxon>
        <taxon>Trichoplacea</taxon>
        <taxon>Trichoplacidae</taxon>
        <taxon>Trichoplax</taxon>
    </lineage>
</organism>
<reference evidence="13 14" key="1">
    <citation type="journal article" date="2008" name="Nature">
        <title>The Trichoplax genome and the nature of placozoans.</title>
        <authorList>
            <person name="Srivastava M."/>
            <person name="Begovic E."/>
            <person name="Chapman J."/>
            <person name="Putnam N.H."/>
            <person name="Hellsten U."/>
            <person name="Kawashima T."/>
            <person name="Kuo A."/>
            <person name="Mitros T."/>
            <person name="Salamov A."/>
            <person name="Carpenter M.L."/>
            <person name="Signorovitch A.Y."/>
            <person name="Moreno M.A."/>
            <person name="Kamm K."/>
            <person name="Grimwood J."/>
            <person name="Schmutz J."/>
            <person name="Shapiro H."/>
            <person name="Grigoriev I.V."/>
            <person name="Buss L.W."/>
            <person name="Schierwater B."/>
            <person name="Dellaporta S.L."/>
            <person name="Rokhsar D.S."/>
        </authorList>
    </citation>
    <scope>NUCLEOTIDE SEQUENCE [LARGE SCALE GENOMIC DNA]</scope>
    <source>
        <strain evidence="13 14">Grell-BS-1999</strain>
    </source>
</reference>
<dbReference type="PhylomeDB" id="B3RQN8"/>
<evidence type="ECO:0000256" key="10">
    <source>
        <dbReference type="ARBA" id="ARBA00023136"/>
    </source>
</evidence>
<evidence type="ECO:0000256" key="3">
    <source>
        <dbReference type="ARBA" id="ARBA00022448"/>
    </source>
</evidence>
<dbReference type="SMART" id="SM00665">
    <property type="entry name" value="B561"/>
    <property type="match status" value="1"/>
</dbReference>
<dbReference type="RefSeq" id="XP_002110723.1">
    <property type="nucleotide sequence ID" value="XM_002110687.1"/>
</dbReference>
<evidence type="ECO:0000256" key="11">
    <source>
        <dbReference type="SAM" id="Phobius"/>
    </source>
</evidence>
<evidence type="ECO:0000256" key="2">
    <source>
        <dbReference type="ARBA" id="ARBA00004141"/>
    </source>
</evidence>
<name>B3RQN8_TRIAD</name>
<dbReference type="eggNOG" id="KOG1619">
    <property type="taxonomic scope" value="Eukaryota"/>
</dbReference>
<feature type="domain" description="Cytochrome b561" evidence="12">
    <location>
        <begin position="25"/>
        <end position="198"/>
    </location>
</feature>
<sequence>MDKDDEYTVTPSQRQSAPFFLSGFLAQSCVVAICVMIGLWMGVYSSHPGLDWTDTFHRLHLHPFLMVVAVVFSATEAILIFRMLRTISKPTVKAIHVFLHTATLALVGTALAAVIKSKNDLKFTHFYSAHSWFALIVLFLYASEYVAGIIVFVLPTRCISDTMRQNILPFHKFFGLCTYVFALITIGMGVFDFLESIV</sequence>
<dbReference type="PROSITE" id="PS50939">
    <property type="entry name" value="CYTOCHROME_B561"/>
    <property type="match status" value="1"/>
</dbReference>
<keyword evidence="6" id="KW-0479">Metal-binding</keyword>
<feature type="transmembrane region" description="Helical" evidence="11">
    <location>
        <begin position="94"/>
        <end position="115"/>
    </location>
</feature>
<keyword evidence="14" id="KW-1185">Reference proteome</keyword>
<keyword evidence="5 11" id="KW-0812">Transmembrane</keyword>
<evidence type="ECO:0000256" key="6">
    <source>
        <dbReference type="ARBA" id="ARBA00022723"/>
    </source>
</evidence>
<keyword evidence="7" id="KW-0249">Electron transport</keyword>
<dbReference type="PANTHER" id="PTHR10106:SF0">
    <property type="entry name" value="LD36721P"/>
    <property type="match status" value="1"/>
</dbReference>
<feature type="transmembrane region" description="Helical" evidence="11">
    <location>
        <begin position="61"/>
        <end position="82"/>
    </location>
</feature>
<protein>
    <recommendedName>
        <fullName evidence="12">Cytochrome b561 domain-containing protein</fullName>
    </recommendedName>
</protein>
<dbReference type="GO" id="GO:0016020">
    <property type="term" value="C:membrane"/>
    <property type="evidence" value="ECO:0007669"/>
    <property type="project" value="UniProtKB-SubCell"/>
</dbReference>
<comment type="cofactor">
    <cofactor evidence="1">
        <name>heme b</name>
        <dbReference type="ChEBI" id="CHEBI:60344"/>
    </cofactor>
</comment>
<feature type="transmembrane region" description="Helical" evidence="11">
    <location>
        <begin position="20"/>
        <end position="41"/>
    </location>
</feature>
<accession>B3RQN8</accession>
<evidence type="ECO:0000313" key="14">
    <source>
        <dbReference type="Proteomes" id="UP000009022"/>
    </source>
</evidence>
<keyword evidence="4" id="KW-0349">Heme</keyword>
<dbReference type="InterPro" id="IPR006593">
    <property type="entry name" value="Cyt_b561/ferric_Rdtase_TM"/>
</dbReference>
<evidence type="ECO:0000256" key="8">
    <source>
        <dbReference type="ARBA" id="ARBA00022989"/>
    </source>
</evidence>
<dbReference type="CDD" id="cd08554">
    <property type="entry name" value="Cyt_b561"/>
    <property type="match status" value="1"/>
</dbReference>
<dbReference type="InterPro" id="IPR043205">
    <property type="entry name" value="CYB561/CYBRD1-like"/>
</dbReference>
<dbReference type="Pfam" id="PF03188">
    <property type="entry name" value="Cytochrom_B561"/>
    <property type="match status" value="1"/>
</dbReference>
<dbReference type="Gene3D" id="1.20.120.1770">
    <property type="match status" value="1"/>
</dbReference>
<keyword evidence="9" id="KW-0408">Iron</keyword>
<feature type="transmembrane region" description="Helical" evidence="11">
    <location>
        <begin position="173"/>
        <end position="194"/>
    </location>
</feature>
<gene>
    <name evidence="13" type="ORF">TRIADDRAFT_63806</name>
</gene>
<dbReference type="AlphaFoldDB" id="B3RQN8"/>
<evidence type="ECO:0000256" key="1">
    <source>
        <dbReference type="ARBA" id="ARBA00001970"/>
    </source>
</evidence>
<keyword evidence="3" id="KW-0813">Transport</keyword>
<dbReference type="PANTHER" id="PTHR10106">
    <property type="entry name" value="CYTOCHROME B561-RELATED"/>
    <property type="match status" value="1"/>
</dbReference>
<dbReference type="PROSITE" id="PS51257">
    <property type="entry name" value="PROKAR_LIPOPROTEIN"/>
    <property type="match status" value="1"/>
</dbReference>
<keyword evidence="8 11" id="KW-1133">Transmembrane helix</keyword>
<evidence type="ECO:0000259" key="12">
    <source>
        <dbReference type="PROSITE" id="PS50939"/>
    </source>
</evidence>
<dbReference type="Proteomes" id="UP000009022">
    <property type="component" value="Unassembled WGS sequence"/>
</dbReference>
<evidence type="ECO:0000313" key="13">
    <source>
        <dbReference type="EMBL" id="EDV26727.1"/>
    </source>
</evidence>
<dbReference type="EMBL" id="DS985243">
    <property type="protein sequence ID" value="EDV26727.1"/>
    <property type="molecule type" value="Genomic_DNA"/>
</dbReference>
<dbReference type="GO" id="GO:0016491">
    <property type="term" value="F:oxidoreductase activity"/>
    <property type="evidence" value="ECO:0000318"/>
    <property type="project" value="GO_Central"/>
</dbReference>
<dbReference type="GeneID" id="6752489"/>
<evidence type="ECO:0000256" key="7">
    <source>
        <dbReference type="ARBA" id="ARBA00022982"/>
    </source>
</evidence>
<dbReference type="CTD" id="6752489"/>
<dbReference type="HOGENOM" id="CLU_069712_1_1_1"/>
<evidence type="ECO:0000256" key="4">
    <source>
        <dbReference type="ARBA" id="ARBA00022617"/>
    </source>
</evidence>
<feature type="transmembrane region" description="Helical" evidence="11">
    <location>
        <begin position="127"/>
        <end position="153"/>
    </location>
</feature>
<dbReference type="KEGG" id="tad:TRIADDRAFT_63806"/>